<name>X6NTZ4_RETFI</name>
<sequence length="194" mass="23394">NQHQHQHQNQHKPQLYEHEKEKTHFYSGMHDGKGKDKDGTSKRLNTNKAEHMELFKQFKRHFDETRHRHYDIIDKLDMFDQEEIDSYIKHKSNNSKAMKEAPHVTNIQSNTMLYKLAQNEEILSFMFQKIQSKQCDLNNIRDWKYELTRIDLDIMGFQIRLQNEQAYLNQNSFHRAVPVRSRQIPTVVNNHFTT</sequence>
<organism evidence="1 2">
    <name type="scientific">Reticulomyxa filosa</name>
    <dbReference type="NCBI Taxonomy" id="46433"/>
    <lineage>
        <taxon>Eukaryota</taxon>
        <taxon>Sar</taxon>
        <taxon>Rhizaria</taxon>
        <taxon>Retaria</taxon>
        <taxon>Foraminifera</taxon>
        <taxon>Monothalamids</taxon>
        <taxon>Reticulomyxidae</taxon>
        <taxon>Reticulomyxa</taxon>
    </lineage>
</organism>
<comment type="caution">
    <text evidence="1">The sequence shown here is derived from an EMBL/GenBank/DDBJ whole genome shotgun (WGS) entry which is preliminary data.</text>
</comment>
<evidence type="ECO:0000313" key="2">
    <source>
        <dbReference type="Proteomes" id="UP000023152"/>
    </source>
</evidence>
<dbReference type="EMBL" id="ASPP01006055">
    <property type="protein sequence ID" value="ETO29456.1"/>
    <property type="molecule type" value="Genomic_DNA"/>
</dbReference>
<keyword evidence="2" id="KW-1185">Reference proteome</keyword>
<protein>
    <submittedName>
        <fullName evidence="1">Uncharacterized protein</fullName>
    </submittedName>
</protein>
<gene>
    <name evidence="1" type="ORF">RFI_07663</name>
</gene>
<dbReference type="Proteomes" id="UP000023152">
    <property type="component" value="Unassembled WGS sequence"/>
</dbReference>
<evidence type="ECO:0000313" key="1">
    <source>
        <dbReference type="EMBL" id="ETO29456.1"/>
    </source>
</evidence>
<feature type="non-terminal residue" evidence="1">
    <location>
        <position position="1"/>
    </location>
</feature>
<reference evidence="1 2" key="1">
    <citation type="journal article" date="2013" name="Curr. Biol.">
        <title>The Genome of the Foraminiferan Reticulomyxa filosa.</title>
        <authorList>
            <person name="Glockner G."/>
            <person name="Hulsmann N."/>
            <person name="Schleicher M."/>
            <person name="Noegel A.A."/>
            <person name="Eichinger L."/>
            <person name="Gallinger C."/>
            <person name="Pawlowski J."/>
            <person name="Sierra R."/>
            <person name="Euteneuer U."/>
            <person name="Pillet L."/>
            <person name="Moustafa A."/>
            <person name="Platzer M."/>
            <person name="Groth M."/>
            <person name="Szafranski K."/>
            <person name="Schliwa M."/>
        </authorList>
    </citation>
    <scope>NUCLEOTIDE SEQUENCE [LARGE SCALE GENOMIC DNA]</scope>
</reference>
<accession>X6NTZ4</accession>
<proteinExistence type="predicted"/>
<dbReference type="AlphaFoldDB" id="X6NTZ4"/>